<name>A0A821TCS7_9BILA</name>
<dbReference type="EMBL" id="CAJOBP010068463">
    <property type="protein sequence ID" value="CAF4874272.1"/>
    <property type="molecule type" value="Genomic_DNA"/>
</dbReference>
<dbReference type="AlphaFoldDB" id="A0A821TCS7"/>
<feature type="non-terminal residue" evidence="2">
    <location>
        <position position="1"/>
    </location>
</feature>
<dbReference type="Proteomes" id="UP000663873">
    <property type="component" value="Unassembled WGS sequence"/>
</dbReference>
<accession>A0A821TCS7</accession>
<evidence type="ECO:0000313" key="2">
    <source>
        <dbReference type="EMBL" id="CAF4874272.1"/>
    </source>
</evidence>
<keyword evidence="1" id="KW-1133">Transmembrane helix</keyword>
<evidence type="ECO:0000313" key="3">
    <source>
        <dbReference type="Proteomes" id="UP000663873"/>
    </source>
</evidence>
<keyword evidence="1" id="KW-0472">Membrane</keyword>
<gene>
    <name evidence="2" type="ORF">UJA718_LOCUS44413</name>
</gene>
<proteinExistence type="predicted"/>
<comment type="caution">
    <text evidence="2">The sequence shown here is derived from an EMBL/GenBank/DDBJ whole genome shotgun (WGS) entry which is preliminary data.</text>
</comment>
<protein>
    <submittedName>
        <fullName evidence="2">Uncharacterized protein</fullName>
    </submittedName>
</protein>
<keyword evidence="3" id="KW-1185">Reference proteome</keyword>
<reference evidence="2" key="1">
    <citation type="submission" date="2021-02" db="EMBL/GenBank/DDBJ databases">
        <authorList>
            <person name="Nowell W R."/>
        </authorList>
    </citation>
    <scope>NUCLEOTIDE SEQUENCE</scope>
</reference>
<organism evidence="2 3">
    <name type="scientific">Rotaria socialis</name>
    <dbReference type="NCBI Taxonomy" id="392032"/>
    <lineage>
        <taxon>Eukaryota</taxon>
        <taxon>Metazoa</taxon>
        <taxon>Spiralia</taxon>
        <taxon>Gnathifera</taxon>
        <taxon>Rotifera</taxon>
        <taxon>Eurotatoria</taxon>
        <taxon>Bdelloidea</taxon>
        <taxon>Philodinida</taxon>
        <taxon>Philodinidae</taxon>
        <taxon>Rotaria</taxon>
    </lineage>
</organism>
<feature type="transmembrane region" description="Helical" evidence="1">
    <location>
        <begin position="20"/>
        <end position="41"/>
    </location>
</feature>
<keyword evidence="1" id="KW-0812">Transmembrane</keyword>
<evidence type="ECO:0000256" key="1">
    <source>
        <dbReference type="SAM" id="Phobius"/>
    </source>
</evidence>
<sequence>VRPNRRSLNNRLDASTGFLFAFFLLGYWVVVLCLFYIVNFISRHKVIADEQ</sequence>